<reference evidence="1" key="1">
    <citation type="journal article" date="2021" name="Proc. Natl. Acad. Sci. U.S.A.">
        <title>A Catalog of Tens of Thousands of Viruses from Human Metagenomes Reveals Hidden Associations with Chronic Diseases.</title>
        <authorList>
            <person name="Tisza M.J."/>
            <person name="Buck C.B."/>
        </authorList>
    </citation>
    <scope>NUCLEOTIDE SEQUENCE</scope>
    <source>
        <strain evidence="1">Cteoh1</strain>
    </source>
</reference>
<protein>
    <submittedName>
        <fullName evidence="1">Uncharacterized protein</fullName>
    </submittedName>
</protein>
<proteinExistence type="predicted"/>
<evidence type="ECO:0000313" key="1">
    <source>
        <dbReference type="EMBL" id="DAE19774.1"/>
    </source>
</evidence>
<organism evidence="1">
    <name type="scientific">Siphoviridae sp. cteoh1</name>
    <dbReference type="NCBI Taxonomy" id="2826407"/>
    <lineage>
        <taxon>Viruses</taxon>
        <taxon>Duplodnaviria</taxon>
        <taxon>Heunggongvirae</taxon>
        <taxon>Uroviricota</taxon>
        <taxon>Caudoviricetes</taxon>
    </lineage>
</organism>
<name>A0A8S5QKG4_9CAUD</name>
<accession>A0A8S5QKG4</accession>
<sequence>MILINLLRILRKKMIFLRIFSGNWAIIKGLKN</sequence>
<dbReference type="EMBL" id="BK015686">
    <property type="protein sequence ID" value="DAE19774.1"/>
    <property type="molecule type" value="Genomic_DNA"/>
</dbReference>